<reference evidence="2" key="1">
    <citation type="submission" date="2015-01" db="EMBL/GenBank/DDBJ databases">
        <authorList>
            <person name="Aksoy S."/>
            <person name="Warren W."/>
            <person name="Wilson R.K."/>
        </authorList>
    </citation>
    <scope>NUCLEOTIDE SEQUENCE [LARGE SCALE GENOMIC DNA]</scope>
    <source>
        <strain evidence="2">IAEA</strain>
    </source>
</reference>
<name>A0A1B0BR92_9MUSC</name>
<proteinExistence type="predicted"/>
<organism evidence="1 2">
    <name type="scientific">Glossina palpalis gambiensis</name>
    <dbReference type="NCBI Taxonomy" id="67801"/>
    <lineage>
        <taxon>Eukaryota</taxon>
        <taxon>Metazoa</taxon>
        <taxon>Ecdysozoa</taxon>
        <taxon>Arthropoda</taxon>
        <taxon>Hexapoda</taxon>
        <taxon>Insecta</taxon>
        <taxon>Pterygota</taxon>
        <taxon>Neoptera</taxon>
        <taxon>Endopterygota</taxon>
        <taxon>Diptera</taxon>
        <taxon>Brachycera</taxon>
        <taxon>Muscomorpha</taxon>
        <taxon>Hippoboscoidea</taxon>
        <taxon>Glossinidae</taxon>
        <taxon>Glossina</taxon>
    </lineage>
</organism>
<dbReference type="AlphaFoldDB" id="A0A1B0BR92"/>
<keyword evidence="2" id="KW-1185">Reference proteome</keyword>
<dbReference type="EnsemblMetazoa" id="GPPI038087-RA">
    <property type="protein sequence ID" value="GPPI038087-PA"/>
    <property type="gene ID" value="GPPI038087"/>
</dbReference>
<accession>A0A1B0BR92</accession>
<reference evidence="1" key="2">
    <citation type="submission" date="2020-05" db="UniProtKB">
        <authorList>
            <consortium name="EnsemblMetazoa"/>
        </authorList>
    </citation>
    <scope>IDENTIFICATION</scope>
    <source>
        <strain evidence="1">IAEA</strain>
    </source>
</reference>
<sequence length="133" mass="15030">MDIFNLNRRIYGVELHELSDNNTQQTRQTVDTGARKRIEEQQMIATAALLQLMSNPKKTNKRNAQMMDINGHINDLYCALATATAAAAAAAGVHSQVHTQWLLLMQYKFSALSNRKSSCYVHFVPCIRVRFSC</sequence>
<dbReference type="Proteomes" id="UP000092460">
    <property type="component" value="Unassembled WGS sequence"/>
</dbReference>
<protein>
    <submittedName>
        <fullName evidence="1">Uncharacterized protein</fullName>
    </submittedName>
</protein>
<evidence type="ECO:0000313" key="1">
    <source>
        <dbReference type="EnsemblMetazoa" id="GPPI038087-PA"/>
    </source>
</evidence>
<dbReference type="EMBL" id="JXJN01019007">
    <property type="status" value="NOT_ANNOTATED_CDS"/>
    <property type="molecule type" value="Genomic_DNA"/>
</dbReference>
<evidence type="ECO:0000313" key="2">
    <source>
        <dbReference type="Proteomes" id="UP000092460"/>
    </source>
</evidence>
<dbReference type="VEuPathDB" id="VectorBase:GPPI038087"/>